<gene>
    <name evidence="2" type="ORF">E1A34_25285</name>
    <name evidence="1" type="ORF">EVG73_24950</name>
</gene>
<dbReference type="AlphaFoldDB" id="A0A5Y0S1I9"/>
<dbReference type="EMBL" id="AAHYLK010000043">
    <property type="protein sequence ID" value="ECB7109312.1"/>
    <property type="molecule type" value="Genomic_DNA"/>
</dbReference>
<evidence type="ECO:0000313" key="1">
    <source>
        <dbReference type="EMBL" id="ECB1915583.1"/>
    </source>
</evidence>
<dbReference type="EMBL" id="AAHWTY010000120">
    <property type="protein sequence ID" value="ECB1915583.1"/>
    <property type="molecule type" value="Genomic_DNA"/>
</dbReference>
<comment type="caution">
    <text evidence="2">The sequence shown here is derived from an EMBL/GenBank/DDBJ whole genome shotgun (WGS) entry which is preliminary data.</text>
</comment>
<accession>A0A5Y0S1I9</accession>
<dbReference type="Proteomes" id="UP000839827">
    <property type="component" value="Unassembled WGS sequence"/>
</dbReference>
<proteinExistence type="predicted"/>
<sequence length="65" mass="6936">MQDIVTAPQFTNFTFRLFKMLTFTGGKTTIATIDAPFMLTVPGVKSIGTTSCFGAIDLTAALSEV</sequence>
<protein>
    <submittedName>
        <fullName evidence="2">Uncharacterized protein</fullName>
    </submittedName>
</protein>
<evidence type="ECO:0000313" key="2">
    <source>
        <dbReference type="EMBL" id="ECB7109312.1"/>
    </source>
</evidence>
<organism evidence="2">
    <name type="scientific">Salmonella newport</name>
    <dbReference type="NCBI Taxonomy" id="108619"/>
    <lineage>
        <taxon>Bacteria</taxon>
        <taxon>Pseudomonadati</taxon>
        <taxon>Pseudomonadota</taxon>
        <taxon>Gammaproteobacteria</taxon>
        <taxon>Enterobacterales</taxon>
        <taxon>Enterobacteriaceae</taxon>
        <taxon>Salmonella</taxon>
    </lineage>
</organism>
<reference evidence="2" key="1">
    <citation type="submission" date="2019-03" db="EMBL/GenBank/DDBJ databases">
        <authorList>
            <person name="Ashton P.M."/>
            <person name="Dallman T."/>
            <person name="Nair S."/>
            <person name="De Pinna E."/>
            <person name="Peters T."/>
            <person name="Grant K."/>
        </authorList>
    </citation>
    <scope>NUCLEOTIDE SEQUENCE [LARGE SCALE GENOMIC DNA]</scope>
    <source>
        <strain evidence="2">271153</strain>
        <strain evidence="1">500372</strain>
    </source>
</reference>
<name>A0A5Y0S1I9_SALNE</name>